<protein>
    <submittedName>
        <fullName evidence="2">Molecular chaperone-like protein</fullName>
    </submittedName>
</protein>
<organism evidence="2 3">
    <name type="scientific">Methylobacterium durans</name>
    <dbReference type="NCBI Taxonomy" id="2202825"/>
    <lineage>
        <taxon>Bacteria</taxon>
        <taxon>Pseudomonadati</taxon>
        <taxon>Pseudomonadota</taxon>
        <taxon>Alphaproteobacteria</taxon>
        <taxon>Hyphomicrobiales</taxon>
        <taxon>Methylobacteriaceae</taxon>
        <taxon>Methylobacterium</taxon>
    </lineage>
</organism>
<dbReference type="AlphaFoldDB" id="A0A2U8WEE0"/>
<proteinExistence type="predicted"/>
<dbReference type="Proteomes" id="UP000245926">
    <property type="component" value="Chromosome"/>
</dbReference>
<feature type="compositionally biased region" description="Pro residues" evidence="1">
    <location>
        <begin position="45"/>
        <end position="65"/>
    </location>
</feature>
<name>A0A2U8WEE0_9HYPH</name>
<evidence type="ECO:0000313" key="3">
    <source>
        <dbReference type="Proteomes" id="UP000245926"/>
    </source>
</evidence>
<keyword evidence="3" id="KW-1185">Reference proteome</keyword>
<reference evidence="3" key="1">
    <citation type="submission" date="2018-05" db="EMBL/GenBank/DDBJ databases">
        <title>Complete Genome Sequence of Methylobacterium sp. 17SD2-17.</title>
        <authorList>
            <person name="Srinivasan S."/>
        </authorList>
    </citation>
    <scope>NUCLEOTIDE SEQUENCE [LARGE SCALE GENOMIC DNA]</scope>
    <source>
        <strain evidence="3">17SD2-17</strain>
    </source>
</reference>
<accession>A0A2U8WEE0</accession>
<dbReference type="KEGG" id="mets:DK389_27950"/>
<evidence type="ECO:0000313" key="2">
    <source>
        <dbReference type="EMBL" id="AWN43642.1"/>
    </source>
</evidence>
<evidence type="ECO:0000256" key="1">
    <source>
        <dbReference type="SAM" id="MobiDB-lite"/>
    </source>
</evidence>
<gene>
    <name evidence="2" type="ORF">DK389_27950</name>
</gene>
<dbReference type="RefSeq" id="WP_109894636.1">
    <property type="nucleotide sequence ID" value="NZ_CP029550.1"/>
</dbReference>
<sequence length="65" mass="6557">MPRWLLILAVATLGLALVGSVLLTLRGMPADDPGRKPAVEIPCGPAVPPGTGAPPPACPQNVPPK</sequence>
<dbReference type="EMBL" id="CP029550">
    <property type="protein sequence ID" value="AWN43642.1"/>
    <property type="molecule type" value="Genomic_DNA"/>
</dbReference>
<feature type="region of interest" description="Disordered" evidence="1">
    <location>
        <begin position="33"/>
        <end position="65"/>
    </location>
</feature>